<dbReference type="RefSeq" id="WP_013708478.1">
    <property type="nucleotide sequence ID" value="NC_015389.1"/>
</dbReference>
<feature type="transmembrane region" description="Helical" evidence="8">
    <location>
        <begin position="317"/>
        <end position="340"/>
    </location>
</feature>
<evidence type="ECO:0000256" key="3">
    <source>
        <dbReference type="ARBA" id="ARBA00022692"/>
    </source>
</evidence>
<reference evidence="12" key="1">
    <citation type="journal article" date="2013" name="Stand. Genomic Sci.">
        <title>Complete genome sequence of Coriobacterium glomerans type strain (PW2(T)) from the midgut of Pyrrhocoris apterus L. (red soldier bug).</title>
        <authorList>
            <person name="Stackebrandt E."/>
            <person name="Zeytun A."/>
            <person name="Lapidus A."/>
            <person name="Nolan M."/>
            <person name="Lucas S."/>
            <person name="Hammon N."/>
            <person name="Deshpande S."/>
            <person name="Cheng J.F."/>
            <person name="Tapia R."/>
            <person name="Goodwin L.A."/>
            <person name="Pitluck S."/>
            <person name="Liolios K."/>
            <person name="Pagani I."/>
            <person name="Ivanova N."/>
            <person name="Mavromatis K."/>
            <person name="Mikhailova N."/>
            <person name="Huntemann M."/>
            <person name="Pati A."/>
            <person name="Chen A."/>
            <person name="Palaniappan K."/>
            <person name="Chang Y.J."/>
            <person name="Land M."/>
            <person name="Hauser L."/>
            <person name="Rohde M."/>
            <person name="Pukall R."/>
            <person name="Goker M."/>
            <person name="Detter J.C."/>
            <person name="Woyke T."/>
            <person name="Bristow J."/>
            <person name="Eisen J.A."/>
            <person name="Markowitz V."/>
            <person name="Hugenholtz P."/>
            <person name="Kyrpides N.C."/>
            <person name="Klenk H.P."/>
        </authorList>
    </citation>
    <scope>NUCLEOTIDE SEQUENCE</scope>
    <source>
        <strain evidence="12">ATCC 49209 / DSM 20642 / JCM 10262 / PW2</strain>
    </source>
</reference>
<evidence type="ECO:0000313" key="12">
    <source>
        <dbReference type="Proteomes" id="UP000006851"/>
    </source>
</evidence>
<feature type="transmembrane region" description="Helical" evidence="8">
    <location>
        <begin position="439"/>
        <end position="460"/>
    </location>
</feature>
<gene>
    <name evidence="11" type="ordered locus">Corgl_0621</name>
</gene>
<dbReference type="Pfam" id="PF06738">
    <property type="entry name" value="ThrE"/>
    <property type="match status" value="1"/>
</dbReference>
<evidence type="ECO:0000313" key="11">
    <source>
        <dbReference type="EMBL" id="AEB06735.1"/>
    </source>
</evidence>
<dbReference type="eggNOG" id="COG2966">
    <property type="taxonomic scope" value="Bacteria"/>
</dbReference>
<accession>F2NBJ9</accession>
<comment type="similarity">
    <text evidence="6">Belongs to the ThrE exporter (TC 2.A.79) family.</text>
</comment>
<feature type="domain" description="Threonine/Serine exporter ThrE" evidence="10">
    <location>
        <begin position="359"/>
        <end position="485"/>
    </location>
</feature>
<dbReference type="InterPro" id="IPR010619">
    <property type="entry name" value="ThrE-like_N"/>
</dbReference>
<feature type="domain" description="Threonine/serine exporter-like N-terminal" evidence="9">
    <location>
        <begin position="92"/>
        <end position="336"/>
    </location>
</feature>
<dbReference type="PANTHER" id="PTHR34390:SF2">
    <property type="entry name" value="SUCCINATE TRANSPORTER SUBUNIT YJJP-RELATED"/>
    <property type="match status" value="1"/>
</dbReference>
<dbReference type="Proteomes" id="UP000006851">
    <property type="component" value="Chromosome"/>
</dbReference>
<evidence type="ECO:0000256" key="7">
    <source>
        <dbReference type="SAM" id="MobiDB-lite"/>
    </source>
</evidence>
<dbReference type="KEGG" id="cgo:Corgl_0621"/>
<keyword evidence="2" id="KW-1003">Cell membrane</keyword>
<keyword evidence="4 8" id="KW-1133">Transmembrane helix</keyword>
<feature type="compositionally biased region" description="Low complexity" evidence="7">
    <location>
        <begin position="1"/>
        <end position="12"/>
    </location>
</feature>
<keyword evidence="12" id="KW-1185">Reference proteome</keyword>
<dbReference type="EMBL" id="CP002628">
    <property type="protein sequence ID" value="AEB06735.1"/>
    <property type="molecule type" value="Genomic_DNA"/>
</dbReference>
<evidence type="ECO:0008006" key="13">
    <source>
        <dbReference type="Google" id="ProtNLM"/>
    </source>
</evidence>
<proteinExistence type="inferred from homology"/>
<sequence>MKASRTAQQGRRAAARSERGRAEQARVSEGGLGARGHAAAIMRVALDHMRGVPEERIHHPKRSNHMSVQWHEVLDDGEQLAVEASIADKSSIVCRVGLLLLGGGAGSWRVRDSMNSVAQVLGVTCTANVGLTAIECTCFDASGAFSEVVNIPAPAINTERIWYMAKFVNEVSVLGKEFSVNEFHGLMDGIEHRPLSYAPWRISLVVAFACAAFVLLLGGGVLETVCAFFASGLGCATRKIMTDRRITHFGCIGMSVAVACLVYLGCLSAASLFIPDAMEHEAGYIGGLLFIVPGFPLITSGLDIAKLDMRSGIERMFYALSAMIVAAMVAWLIATLVHLHPDDFAPSGLGPIQQAGLRAVMSFIGVYGFSFLFNSPRSIALTAAVVGAISNVVRLTLVDYTFVTPEMGALLGATMAGLLASAIGSRTSFPRISITVPSIVIMVPGLYMYRAVYCMGAFQVLQATEWIVRASMILMFLPMGIALARMLTDSEWRHCS</sequence>
<feature type="transmembrane region" description="Helical" evidence="8">
    <location>
        <begin position="284"/>
        <end position="305"/>
    </location>
</feature>
<evidence type="ECO:0000256" key="4">
    <source>
        <dbReference type="ARBA" id="ARBA00022989"/>
    </source>
</evidence>
<dbReference type="GO" id="GO:0015744">
    <property type="term" value="P:succinate transport"/>
    <property type="evidence" value="ECO:0007669"/>
    <property type="project" value="TreeGrafter"/>
</dbReference>
<evidence type="ECO:0000256" key="5">
    <source>
        <dbReference type="ARBA" id="ARBA00023136"/>
    </source>
</evidence>
<dbReference type="PANTHER" id="PTHR34390">
    <property type="entry name" value="UPF0442 PROTEIN YJJB-RELATED"/>
    <property type="match status" value="1"/>
</dbReference>
<evidence type="ECO:0000256" key="8">
    <source>
        <dbReference type="SAM" id="Phobius"/>
    </source>
</evidence>
<keyword evidence="5 8" id="KW-0472">Membrane</keyword>
<dbReference type="eggNOG" id="COG3610">
    <property type="taxonomic scope" value="Bacteria"/>
</dbReference>
<evidence type="ECO:0000256" key="2">
    <source>
        <dbReference type="ARBA" id="ARBA00022475"/>
    </source>
</evidence>
<feature type="compositionally biased region" description="Basic and acidic residues" evidence="7">
    <location>
        <begin position="15"/>
        <end position="26"/>
    </location>
</feature>
<evidence type="ECO:0000256" key="1">
    <source>
        <dbReference type="ARBA" id="ARBA00004651"/>
    </source>
</evidence>
<dbReference type="HOGENOM" id="CLU_027127_0_0_11"/>
<evidence type="ECO:0000259" key="10">
    <source>
        <dbReference type="Pfam" id="PF12821"/>
    </source>
</evidence>
<organism evidence="11 12">
    <name type="scientific">Coriobacterium glomerans (strain ATCC 49209 / DSM 20642 / JCM 10262 / PW2)</name>
    <dbReference type="NCBI Taxonomy" id="700015"/>
    <lineage>
        <taxon>Bacteria</taxon>
        <taxon>Bacillati</taxon>
        <taxon>Actinomycetota</taxon>
        <taxon>Coriobacteriia</taxon>
        <taxon>Coriobacteriales</taxon>
        <taxon>Coriobacteriaceae</taxon>
        <taxon>Coriobacterium</taxon>
    </lineage>
</organism>
<dbReference type="AlphaFoldDB" id="F2NBJ9"/>
<feature type="transmembrane region" description="Helical" evidence="8">
    <location>
        <begin position="352"/>
        <end position="372"/>
    </location>
</feature>
<dbReference type="STRING" id="700015.Corgl_0621"/>
<comment type="subcellular location">
    <subcellularLocation>
        <location evidence="1">Cell membrane</location>
        <topology evidence="1">Multi-pass membrane protein</topology>
    </subcellularLocation>
</comment>
<dbReference type="InterPro" id="IPR024528">
    <property type="entry name" value="ThrE_2"/>
</dbReference>
<feature type="transmembrane region" description="Helical" evidence="8">
    <location>
        <begin position="409"/>
        <end position="427"/>
    </location>
</feature>
<keyword evidence="3 8" id="KW-0812">Transmembrane</keyword>
<dbReference type="GO" id="GO:0022857">
    <property type="term" value="F:transmembrane transporter activity"/>
    <property type="evidence" value="ECO:0007669"/>
    <property type="project" value="InterPro"/>
</dbReference>
<feature type="transmembrane region" description="Helical" evidence="8">
    <location>
        <begin position="202"/>
        <end position="230"/>
    </location>
</feature>
<protein>
    <recommendedName>
        <fullName evidence="13">Threonine/serine exporter-like N-terminal domain-containing protein</fullName>
    </recommendedName>
</protein>
<dbReference type="GO" id="GO:0005886">
    <property type="term" value="C:plasma membrane"/>
    <property type="evidence" value="ECO:0007669"/>
    <property type="project" value="UniProtKB-SubCell"/>
</dbReference>
<evidence type="ECO:0000256" key="6">
    <source>
        <dbReference type="ARBA" id="ARBA00034125"/>
    </source>
</evidence>
<dbReference type="Pfam" id="PF12821">
    <property type="entry name" value="ThrE_2"/>
    <property type="match status" value="1"/>
</dbReference>
<name>F2NBJ9_CORGP</name>
<feature type="transmembrane region" description="Helical" evidence="8">
    <location>
        <begin position="251"/>
        <end position="272"/>
    </location>
</feature>
<evidence type="ECO:0000259" key="9">
    <source>
        <dbReference type="Pfam" id="PF06738"/>
    </source>
</evidence>
<feature type="transmembrane region" description="Helical" evidence="8">
    <location>
        <begin position="466"/>
        <end position="484"/>
    </location>
</feature>
<dbReference type="InterPro" id="IPR050539">
    <property type="entry name" value="ThrE_Dicarb/AminoAcid_Exp"/>
</dbReference>
<feature type="region of interest" description="Disordered" evidence="7">
    <location>
        <begin position="1"/>
        <end position="30"/>
    </location>
</feature>